<keyword evidence="1" id="KW-0472">Membrane</keyword>
<dbReference type="Proteomes" id="UP000000271">
    <property type="component" value="Chromosome"/>
</dbReference>
<dbReference type="EMBL" id="CP001791">
    <property type="protein sequence ID" value="ADH98479.1"/>
    <property type="molecule type" value="Genomic_DNA"/>
</dbReference>
<evidence type="ECO:0000313" key="2">
    <source>
        <dbReference type="EMBL" id="ADH98479.1"/>
    </source>
</evidence>
<dbReference type="KEGG" id="bse:Bsel_0957"/>
<keyword evidence="1" id="KW-1133">Transmembrane helix</keyword>
<feature type="transmembrane region" description="Helical" evidence="1">
    <location>
        <begin position="54"/>
        <end position="72"/>
    </location>
</feature>
<reference evidence="2" key="1">
    <citation type="submission" date="2009-10" db="EMBL/GenBank/DDBJ databases">
        <title>Complete sequence of Bacillus selenitireducens MLS10.</title>
        <authorList>
            <consortium name="US DOE Joint Genome Institute"/>
            <person name="Lucas S."/>
            <person name="Copeland A."/>
            <person name="Lapidus A."/>
            <person name="Glavina del Rio T."/>
            <person name="Dalin E."/>
            <person name="Tice H."/>
            <person name="Bruce D."/>
            <person name="Goodwin L."/>
            <person name="Pitluck S."/>
            <person name="Sims D."/>
            <person name="Brettin T."/>
            <person name="Detter J.C."/>
            <person name="Han C."/>
            <person name="Larimer F."/>
            <person name="Land M."/>
            <person name="Hauser L."/>
            <person name="Kyrpides N."/>
            <person name="Ovchinnikova G."/>
            <person name="Stolz J."/>
        </authorList>
    </citation>
    <scope>NUCLEOTIDE SEQUENCE [LARGE SCALE GENOMIC DNA]</scope>
    <source>
        <strain evidence="2">MLS10</strain>
    </source>
</reference>
<feature type="transmembrane region" description="Helical" evidence="1">
    <location>
        <begin position="424"/>
        <end position="443"/>
    </location>
</feature>
<feature type="transmembrane region" description="Helical" evidence="1">
    <location>
        <begin position="302"/>
        <end position="322"/>
    </location>
</feature>
<feature type="transmembrane region" description="Helical" evidence="1">
    <location>
        <begin position="261"/>
        <end position="281"/>
    </location>
</feature>
<organism evidence="2 3">
    <name type="scientific">Bacillus selenitireducens (strain ATCC 700615 / DSM 15326 / MLS10)</name>
    <dbReference type="NCBI Taxonomy" id="439292"/>
    <lineage>
        <taxon>Bacteria</taxon>
        <taxon>Bacillati</taxon>
        <taxon>Bacillota</taxon>
        <taxon>Bacilli</taxon>
        <taxon>Bacillales</taxon>
        <taxon>Bacillaceae</taxon>
        <taxon>Salisediminibacterium</taxon>
    </lineage>
</organism>
<accession>D6Y088</accession>
<feature type="transmembrane region" description="Helical" evidence="1">
    <location>
        <begin position="236"/>
        <end position="255"/>
    </location>
</feature>
<feature type="transmembrane region" description="Helical" evidence="1">
    <location>
        <begin position="342"/>
        <end position="370"/>
    </location>
</feature>
<name>D6Y088_BACIE</name>
<proteinExistence type="predicted"/>
<evidence type="ECO:0000256" key="1">
    <source>
        <dbReference type="SAM" id="Phobius"/>
    </source>
</evidence>
<protein>
    <submittedName>
        <fullName evidence="2">Uncharacterized protein</fullName>
    </submittedName>
</protein>
<feature type="transmembrane region" description="Helical" evidence="1">
    <location>
        <begin position="382"/>
        <end position="404"/>
    </location>
</feature>
<keyword evidence="1" id="KW-0812">Transmembrane</keyword>
<feature type="transmembrane region" description="Helical" evidence="1">
    <location>
        <begin position="168"/>
        <end position="187"/>
    </location>
</feature>
<sequence>MVMLNRLAFVVIPLLLTLYLAHTVWGSAAVEGVMIILTVLLYGIALKDAGRTEAILNGLFLVGALVLIRLSGAGFTEAVTGMTTMVNLILFILFVPLISSPIKAYLPDVQDVLHHLKQKVSPLTLSEGFTFVMSLLINLSSVPLNTRIFKGDLPEEAYPRLIALQNRAFGLAILVTPVGAAITLTVSYTGVSYLGLVPVQLAVAGAALVLSRMMVNRSVSVPADAREEEERAVNRARLVKMFLPFLLFLAVLVTFELRSDFGMMDIILMVVVPYSLIWGVLTGQFGQWKTDAVSQVKGVTGFFRQFSVILIAGWFIASLNLYLDSGDALLYLAAFTAGVPVFVILVLIMAVMVGASLIGIHQFVILVLFLELFTSVEPFMPMPLLGSFLMIGMVAGMLLSPYSGLNLMVQGSFPGYTSASVARLQWRFMAVFLTGLVMVYSLIAMM</sequence>
<keyword evidence="3" id="KW-1185">Reference proteome</keyword>
<dbReference type="AlphaFoldDB" id="D6Y088"/>
<feature type="transmembrane region" description="Helical" evidence="1">
    <location>
        <begin position="193"/>
        <end position="215"/>
    </location>
</feature>
<feature type="transmembrane region" description="Helical" evidence="1">
    <location>
        <begin position="78"/>
        <end position="98"/>
    </location>
</feature>
<gene>
    <name evidence="2" type="ordered locus">Bsel_0957</name>
</gene>
<dbReference type="STRING" id="439292.Bsel_0957"/>
<dbReference type="HOGENOM" id="CLU_613458_0_0_9"/>
<evidence type="ECO:0000313" key="3">
    <source>
        <dbReference type="Proteomes" id="UP000000271"/>
    </source>
</evidence>